<evidence type="ECO:0000313" key="3">
    <source>
        <dbReference type="Proteomes" id="UP000351155"/>
    </source>
</evidence>
<feature type="chain" id="PRO_5019731817" evidence="1">
    <location>
        <begin position="20"/>
        <end position="59"/>
    </location>
</feature>
<feature type="signal peptide" evidence="1">
    <location>
        <begin position="1"/>
        <end position="19"/>
    </location>
</feature>
<dbReference type="AlphaFoldDB" id="A0A484WZR3"/>
<sequence>MRHGYLLSTLLLVAATAHAGVIINGTRLIYQGGKKESSIGISKPGCNRLSGAVLGGFWR</sequence>
<accession>A0A484WZR3</accession>
<evidence type="ECO:0000256" key="1">
    <source>
        <dbReference type="SAM" id="SignalP"/>
    </source>
</evidence>
<evidence type="ECO:0000313" key="2">
    <source>
        <dbReference type="EMBL" id="VFS16516.1"/>
    </source>
</evidence>
<keyword evidence="1" id="KW-0732">Signal</keyword>
<reference evidence="2 3" key="1">
    <citation type="submission" date="2019-03" db="EMBL/GenBank/DDBJ databases">
        <authorList>
            <consortium name="Pathogen Informatics"/>
        </authorList>
    </citation>
    <scope>NUCLEOTIDE SEQUENCE [LARGE SCALE GENOMIC DNA]</scope>
    <source>
        <strain evidence="2 3">NCTC12126</strain>
    </source>
</reference>
<proteinExistence type="predicted"/>
<dbReference type="Proteomes" id="UP000351155">
    <property type="component" value="Unassembled WGS sequence"/>
</dbReference>
<gene>
    <name evidence="2" type="ORF">NCTC12126_01318</name>
</gene>
<name>A0A484WZR3_9ENTR</name>
<protein>
    <submittedName>
        <fullName evidence="2">Pili assembly chaperone</fullName>
    </submittedName>
</protein>
<dbReference type="EMBL" id="CAADIW010000007">
    <property type="protein sequence ID" value="VFS16516.1"/>
    <property type="molecule type" value="Genomic_DNA"/>
</dbReference>
<organism evidence="2 3">
    <name type="scientific">Enterobacter cancerogenus</name>
    <dbReference type="NCBI Taxonomy" id="69218"/>
    <lineage>
        <taxon>Bacteria</taxon>
        <taxon>Pseudomonadati</taxon>
        <taxon>Pseudomonadota</taxon>
        <taxon>Gammaproteobacteria</taxon>
        <taxon>Enterobacterales</taxon>
        <taxon>Enterobacteriaceae</taxon>
        <taxon>Enterobacter</taxon>
        <taxon>Enterobacter cloacae complex</taxon>
    </lineage>
</organism>